<sequence length="43" mass="5095">MGQFRPCPKGNTQGHSFKSRDSKFPEFHYSRAWPRGRNPIQYP</sequence>
<gene>
    <name evidence="2" type="ORF">G2W53_017510</name>
</gene>
<dbReference type="EMBL" id="JAAIUW010000006">
    <property type="protein sequence ID" value="KAF7826346.1"/>
    <property type="molecule type" value="Genomic_DNA"/>
</dbReference>
<keyword evidence="3" id="KW-1185">Reference proteome</keyword>
<comment type="caution">
    <text evidence="2">The sequence shown here is derived from an EMBL/GenBank/DDBJ whole genome shotgun (WGS) entry which is preliminary data.</text>
</comment>
<reference evidence="2" key="1">
    <citation type="submission" date="2020-09" db="EMBL/GenBank/DDBJ databases">
        <title>Genome-Enabled Discovery of Anthraquinone Biosynthesis in Senna tora.</title>
        <authorList>
            <person name="Kang S.-H."/>
            <person name="Pandey R.P."/>
            <person name="Lee C.-M."/>
            <person name="Sim J.-S."/>
            <person name="Jeong J.-T."/>
            <person name="Choi B.-S."/>
            <person name="Jung M."/>
            <person name="Ginzburg D."/>
            <person name="Zhao K."/>
            <person name="Won S.Y."/>
            <person name="Oh T.-J."/>
            <person name="Yu Y."/>
            <person name="Kim N.-H."/>
            <person name="Lee O.R."/>
            <person name="Lee T.-H."/>
            <person name="Bashyal P."/>
            <person name="Kim T.-S."/>
            <person name="Lee W.-H."/>
            <person name="Kawkins C."/>
            <person name="Kim C.-K."/>
            <person name="Kim J.S."/>
            <person name="Ahn B.O."/>
            <person name="Rhee S.Y."/>
            <person name="Sohng J.K."/>
        </authorList>
    </citation>
    <scope>NUCLEOTIDE SEQUENCE</scope>
    <source>
        <tissue evidence="2">Leaf</tissue>
    </source>
</reference>
<evidence type="ECO:0000313" key="2">
    <source>
        <dbReference type="EMBL" id="KAF7826346.1"/>
    </source>
</evidence>
<name>A0A834TSY5_9FABA</name>
<organism evidence="2 3">
    <name type="scientific">Senna tora</name>
    <dbReference type="NCBI Taxonomy" id="362788"/>
    <lineage>
        <taxon>Eukaryota</taxon>
        <taxon>Viridiplantae</taxon>
        <taxon>Streptophyta</taxon>
        <taxon>Embryophyta</taxon>
        <taxon>Tracheophyta</taxon>
        <taxon>Spermatophyta</taxon>
        <taxon>Magnoliopsida</taxon>
        <taxon>eudicotyledons</taxon>
        <taxon>Gunneridae</taxon>
        <taxon>Pentapetalae</taxon>
        <taxon>rosids</taxon>
        <taxon>fabids</taxon>
        <taxon>Fabales</taxon>
        <taxon>Fabaceae</taxon>
        <taxon>Caesalpinioideae</taxon>
        <taxon>Cassia clade</taxon>
        <taxon>Senna</taxon>
    </lineage>
</organism>
<accession>A0A834TSY5</accession>
<evidence type="ECO:0000313" key="3">
    <source>
        <dbReference type="Proteomes" id="UP000634136"/>
    </source>
</evidence>
<dbReference type="Proteomes" id="UP000634136">
    <property type="component" value="Unassembled WGS sequence"/>
</dbReference>
<dbReference type="AlphaFoldDB" id="A0A834TSY5"/>
<evidence type="ECO:0000256" key="1">
    <source>
        <dbReference type="SAM" id="MobiDB-lite"/>
    </source>
</evidence>
<proteinExistence type="predicted"/>
<protein>
    <submittedName>
        <fullName evidence="2">Uncharacterized protein</fullName>
    </submittedName>
</protein>
<feature type="region of interest" description="Disordered" evidence="1">
    <location>
        <begin position="1"/>
        <end position="23"/>
    </location>
</feature>